<keyword evidence="2" id="KW-1185">Reference proteome</keyword>
<dbReference type="EMBL" id="LWMW01000033">
    <property type="protein sequence ID" value="KZX17532.1"/>
    <property type="molecule type" value="Genomic_DNA"/>
</dbReference>
<dbReference type="AlphaFoldDB" id="A0A166FCG2"/>
<reference evidence="1 2" key="1">
    <citation type="submission" date="2016-04" db="EMBL/GenBank/DDBJ databases">
        <title>Genome sequence of Methanobrevibacter cuticularis DSM 11139.</title>
        <authorList>
            <person name="Poehlein A."/>
            <person name="Seedorf H."/>
            <person name="Daniel R."/>
        </authorList>
    </citation>
    <scope>NUCLEOTIDE SEQUENCE [LARGE SCALE GENOMIC DNA]</scope>
    <source>
        <strain evidence="1 2">DSM 11139</strain>
    </source>
</reference>
<dbReference type="OrthoDB" id="83909at2157"/>
<protein>
    <submittedName>
        <fullName evidence="1">Uncharacterized protein</fullName>
    </submittedName>
</protein>
<dbReference type="STRING" id="47311.MBCUT_02070"/>
<evidence type="ECO:0000313" key="2">
    <source>
        <dbReference type="Proteomes" id="UP000077275"/>
    </source>
</evidence>
<dbReference type="RefSeq" id="WP_067257657.1">
    <property type="nucleotide sequence ID" value="NZ_LWMW01000033.1"/>
</dbReference>
<gene>
    <name evidence="1" type="ORF">MBCUT_02070</name>
</gene>
<dbReference type="PATRIC" id="fig|47311.3.peg.223"/>
<comment type="caution">
    <text evidence="1">The sequence shown here is derived from an EMBL/GenBank/DDBJ whole genome shotgun (WGS) entry which is preliminary data.</text>
</comment>
<organism evidence="1 2">
    <name type="scientific">Methanobrevibacter cuticularis</name>
    <dbReference type="NCBI Taxonomy" id="47311"/>
    <lineage>
        <taxon>Archaea</taxon>
        <taxon>Methanobacteriati</taxon>
        <taxon>Methanobacteriota</taxon>
        <taxon>Methanomada group</taxon>
        <taxon>Methanobacteria</taxon>
        <taxon>Methanobacteriales</taxon>
        <taxon>Methanobacteriaceae</taxon>
        <taxon>Methanobrevibacter</taxon>
    </lineage>
</organism>
<sequence length="336" mass="39453">MNLKYSKNYLFLTRLDKKGLFVTDDNNHILLEFDDKNRLISSKEISEKFRERELGYSLKAIGTKLLGLDGNEDILSYLVPWDMELERIFNCIRYKYLLSIFESGFDNPSKFLHSSYNRPFQALAGKNVYQGNVDVRKDNDDIFKDIGFKSPEETGVNFEEETNEFNFIIRFLRKYYQNDLPNVYTELIAIKPGMHELLIHGNYFDLTEKHQDKVNKNKINAKNVDGKVDYRSEVFALLANVGNVEHSPVQNLSKFPGEINVNSYFTYASCNITEGPFVSRKIKDISYFDEIRKIHSKEEIKNIESKFNVYYYDKGVDSREKLEKVLHETEKFKSFQ</sequence>
<proteinExistence type="predicted"/>
<name>A0A166FCG2_9EURY</name>
<accession>A0A166FCG2</accession>
<evidence type="ECO:0000313" key="1">
    <source>
        <dbReference type="EMBL" id="KZX17532.1"/>
    </source>
</evidence>
<dbReference type="Proteomes" id="UP000077275">
    <property type="component" value="Unassembled WGS sequence"/>
</dbReference>